<keyword evidence="1 4" id="KW-0732">Signal</keyword>
<feature type="chain" id="PRO_5035034628" evidence="1 4">
    <location>
        <begin position="27"/>
        <end position="120"/>
    </location>
</feature>
<dbReference type="ExpressionAtlas" id="Q1L894">
    <property type="expression patterns" value="baseline"/>
</dbReference>
<gene>
    <name evidence="2 4 5" type="primary">si:ch211-191i18.4</name>
</gene>
<name>Q1L894_DANRE</name>
<dbReference type="Proteomes" id="UP000000437">
    <property type="component" value="Chromosome 19"/>
</dbReference>
<dbReference type="EMBL" id="CR936363">
    <property type="status" value="NOT_ANNOTATED_CDS"/>
    <property type="molecule type" value="Genomic_DNA"/>
</dbReference>
<sequence length="120" mass="13922">MSNLSILVVVLHCAVYIYFKTSGVESRPPDYQPTGLFIDDPTEATRDVANFKDNLQRQVVPILKKKFNRLPGVCRRLKRRRITILCNTEKFCSAMKYSQHGHICSCPKRSKCSHFFLWTL</sequence>
<dbReference type="InterPro" id="IPR036722">
    <property type="entry name" value="CART_C_sf"/>
</dbReference>
<keyword evidence="3" id="KW-1185">Reference proteome</keyword>
<reference evidence="2" key="3">
    <citation type="submission" date="2013-08" db="UniProtKB">
        <authorList>
            <consortium name="Ensembl"/>
        </authorList>
    </citation>
    <scope>IDENTIFICATION</scope>
    <source>
        <strain evidence="2">Tuebingen</strain>
    </source>
</reference>
<dbReference type="KEGG" id="dre:799350"/>
<dbReference type="GO" id="GO:0005184">
    <property type="term" value="F:neuropeptide hormone activity"/>
    <property type="evidence" value="ECO:0007669"/>
    <property type="project" value="InterPro"/>
</dbReference>
<dbReference type="HOGENOM" id="CLU_2170132_0_0_1"/>
<dbReference type="OMA" id="RITVQCN"/>
<dbReference type="Gene3D" id="4.10.40.30">
    <property type="entry name" value="CART, C-terminal domain"/>
    <property type="match status" value="1"/>
</dbReference>
<dbReference type="RefSeq" id="NP_001076400.1">
    <property type="nucleotide sequence ID" value="NM_001082931.1"/>
</dbReference>
<protein>
    <submittedName>
        <fullName evidence="2">Si:ch211-191i18.4</fullName>
    </submittedName>
    <submittedName>
        <fullName evidence="4">Uncharacterized protein LOC799350 precursor</fullName>
    </submittedName>
</protein>
<proteinExistence type="predicted"/>
<dbReference type="ZFIN" id="ZDB-GENE-060503-15">
    <property type="gene designation" value="si:ch211-191i18.4"/>
</dbReference>
<evidence type="ECO:0000313" key="3">
    <source>
        <dbReference type="Proteomes" id="UP000000437"/>
    </source>
</evidence>
<accession>Q1L894</accession>
<reference evidence="4" key="1">
    <citation type="journal article" date="2002" name="Proc. Natl. Acad. Sci. U.S.A.">
        <title>Generation and initial analysis of more than 15,000 full-length human and mouse cDNA sequences.</title>
        <authorList>
            <consortium name="Mammalian Gene Collection Program Team"/>
            <person name="Strausberg R.L."/>
            <person name="Feingold E.A."/>
            <person name="Grouse L.H."/>
            <person name="Derge J.G."/>
            <person name="Klausner R.D."/>
            <person name="Collins F.S."/>
            <person name="Wagner L."/>
            <person name="Shenmen C.M."/>
            <person name="Schuler G.D."/>
            <person name="Altschul S.F."/>
            <person name="Zeeberg B."/>
            <person name="Buetow K.H."/>
            <person name="Schaefer C.F."/>
            <person name="Bhat N.K."/>
            <person name="Hopkins R.F."/>
            <person name="Jordan H."/>
            <person name="Moore T."/>
            <person name="Max S.I."/>
            <person name="Wang J."/>
            <person name="Hsieh F."/>
            <person name="Diatchenko L."/>
            <person name="Marusina K."/>
            <person name="Farmer A.A."/>
            <person name="Rubin G.M."/>
            <person name="Hong L."/>
            <person name="Stapleton M."/>
            <person name="Soares M.B."/>
            <person name="Bonaldo M.F."/>
            <person name="Casavant T.L."/>
            <person name="Scheetz T.E."/>
            <person name="Brownstein M.J."/>
            <person name="Usdin T.B."/>
            <person name="Toshiyuki S."/>
            <person name="Carninci P."/>
            <person name="Prange C."/>
            <person name="Raha S.S."/>
            <person name="Loquellano N.A."/>
            <person name="Peters G.J."/>
            <person name="Abramson R.D."/>
            <person name="Mullahy S.J."/>
            <person name="Bosak S.A."/>
            <person name="McEwan P.J."/>
            <person name="McKernan K.J."/>
            <person name="Malek J.A."/>
            <person name="Gunaratne P.H."/>
            <person name="Richards S."/>
            <person name="Worley K.C."/>
            <person name="Hale S."/>
            <person name="Garcia A.M."/>
            <person name="Gay L.J."/>
            <person name="Hulyk S.W."/>
            <person name="Villalon D.K."/>
            <person name="Muzny D.M."/>
            <person name="Sodergren E.J."/>
            <person name="Lu X."/>
            <person name="Gibbs R.A."/>
            <person name="Fahey J."/>
            <person name="Helton E."/>
            <person name="Ketteman M."/>
            <person name="Madan A."/>
            <person name="Rodrigues S."/>
            <person name="Sanchez A."/>
            <person name="Whiting M."/>
            <person name="Madan A."/>
            <person name="Young A.C."/>
            <person name="Shevchenko Y."/>
            <person name="Bouffard G.G."/>
            <person name="Blakesley R.W."/>
            <person name="Touchman J.W."/>
            <person name="Green E.D."/>
            <person name="Dickson M.C."/>
            <person name="Rodriguez A.C."/>
            <person name="Grimwood J."/>
            <person name="Schmutz J."/>
            <person name="Myers R.M."/>
            <person name="Butterfield Y.S."/>
            <person name="Krzywinski M.I."/>
            <person name="Skalska U."/>
            <person name="Smailus D.E."/>
            <person name="Schnerch A."/>
            <person name="Schein J.E."/>
            <person name="Jones S.J."/>
            <person name="Marra M.A."/>
        </authorList>
    </citation>
    <scope>NUCLEOTIDE SEQUENCE</scope>
    <source>
        <strain evidence="4">Tuebingen</strain>
    </source>
</reference>
<accession>A0A8M1NC25</accession>
<dbReference type="GO" id="GO:0005615">
    <property type="term" value="C:extracellular space"/>
    <property type="evidence" value="ECO:0007669"/>
    <property type="project" value="InterPro"/>
</dbReference>
<dbReference type="GeneID" id="799350"/>
<dbReference type="PaxDb" id="7955-ENSDARP00000114043"/>
<dbReference type="Ensembl" id="ENSDART00000132591.2">
    <property type="protein sequence ID" value="ENSDARP00000114043.1"/>
    <property type="gene ID" value="ENSDARG00000095328.3"/>
</dbReference>
<dbReference type="AGR" id="ZFIN:ZDB-GENE-060503-15"/>
<evidence type="ECO:0000256" key="1">
    <source>
        <dbReference type="SAM" id="SignalP"/>
    </source>
</evidence>
<dbReference type="Bgee" id="ENSDARG00000095328">
    <property type="expression patterns" value="Expressed in gastrula and 11 other cell types or tissues"/>
</dbReference>
<dbReference type="OrthoDB" id="8911843at2759"/>
<dbReference type="GeneTree" id="ENSGT00990000204496"/>
<feature type="signal peptide" evidence="1">
    <location>
        <begin position="1"/>
        <end position="26"/>
    </location>
</feature>
<dbReference type="GO" id="GO:0043410">
    <property type="term" value="P:positive regulation of MAPK cascade"/>
    <property type="evidence" value="ECO:0007669"/>
    <property type="project" value="InterPro"/>
</dbReference>
<evidence type="ECO:0000313" key="2">
    <source>
        <dbReference type="Ensembl" id="ENSDARP00000114043"/>
    </source>
</evidence>
<dbReference type="AlphaFoldDB" id="Q1L894"/>
<evidence type="ECO:0000313" key="5">
    <source>
        <dbReference type="ZFIN" id="ZDB-GENE-060503-15"/>
    </source>
</evidence>
<dbReference type="GO" id="GO:0007186">
    <property type="term" value="P:G protein-coupled receptor signaling pathway"/>
    <property type="evidence" value="ECO:0007669"/>
    <property type="project" value="InterPro"/>
</dbReference>
<dbReference type="GO" id="GO:0032099">
    <property type="term" value="P:negative regulation of appetite"/>
    <property type="evidence" value="ECO:0007669"/>
    <property type="project" value="InterPro"/>
</dbReference>
<evidence type="ECO:0000313" key="4">
    <source>
        <dbReference type="RefSeq" id="NP_001076400.1"/>
    </source>
</evidence>
<organism evidence="2">
    <name type="scientific">Danio rerio</name>
    <name type="common">Zebrafish</name>
    <name type="synonym">Brachydanio rerio</name>
    <dbReference type="NCBI Taxonomy" id="7955"/>
    <lineage>
        <taxon>Eukaryota</taxon>
        <taxon>Metazoa</taxon>
        <taxon>Chordata</taxon>
        <taxon>Craniata</taxon>
        <taxon>Vertebrata</taxon>
        <taxon>Euteleostomi</taxon>
        <taxon>Actinopterygii</taxon>
        <taxon>Neopterygii</taxon>
        <taxon>Teleostei</taxon>
        <taxon>Ostariophysi</taxon>
        <taxon>Cypriniformes</taxon>
        <taxon>Danionidae</taxon>
        <taxon>Danioninae</taxon>
        <taxon>Danio</taxon>
    </lineage>
</organism>
<reference evidence="4" key="4">
    <citation type="submission" date="2025-04" db="UniProtKB">
        <authorList>
            <consortium name="RefSeq"/>
        </authorList>
    </citation>
    <scope>IDENTIFICATION</scope>
    <source>
        <strain evidence="4">Tuebingen</strain>
    </source>
</reference>
<dbReference type="GO" id="GO:0008343">
    <property type="term" value="P:adult feeding behavior"/>
    <property type="evidence" value="ECO:0007669"/>
    <property type="project" value="InterPro"/>
</dbReference>
<reference evidence="2 3" key="2">
    <citation type="journal article" date="2013" name="Nature">
        <title>The zebrafish reference genome sequence and its relationship to the human genome.</title>
        <authorList>
            <consortium name="Genome Reference Consortium Zebrafish"/>
            <person name="Howe K."/>
            <person name="Clark M.D."/>
            <person name="Torroja C.F."/>
            <person name="Torrance J."/>
            <person name="Berthelot C."/>
            <person name="Muffato M."/>
            <person name="Collins J.E."/>
            <person name="Humphray S."/>
            <person name="McLaren K."/>
            <person name="Matthews L."/>
            <person name="McLaren S."/>
            <person name="Sealy I."/>
            <person name="Caccamo M."/>
            <person name="Churcher C."/>
            <person name="Scott C."/>
            <person name="Barrett J.C."/>
            <person name="Koch R."/>
            <person name="Rauch G.J."/>
            <person name="White S."/>
            <person name="Chow W."/>
            <person name="Kilian B."/>
            <person name="Quintais L.T."/>
            <person name="Guerra-Assuncao J.A."/>
            <person name="Zhou Y."/>
            <person name="Gu Y."/>
            <person name="Yen J."/>
            <person name="Vogel J.H."/>
            <person name="Eyre T."/>
            <person name="Redmond S."/>
            <person name="Banerjee R."/>
            <person name="Chi J."/>
            <person name="Fu B."/>
            <person name="Langley E."/>
            <person name="Maguire S.F."/>
            <person name="Laird G.K."/>
            <person name="Lloyd D."/>
            <person name="Kenyon E."/>
            <person name="Donaldson S."/>
            <person name="Sehra H."/>
            <person name="Almeida-King J."/>
            <person name="Loveland J."/>
            <person name="Trevanion S."/>
            <person name="Jones M."/>
            <person name="Quail M."/>
            <person name="Willey D."/>
            <person name="Hunt A."/>
            <person name="Burton J."/>
            <person name="Sims S."/>
            <person name="McLay K."/>
            <person name="Plumb B."/>
            <person name="Davis J."/>
            <person name="Clee C."/>
            <person name="Oliver K."/>
            <person name="Clark R."/>
            <person name="Riddle C."/>
            <person name="Elliot D."/>
            <person name="Eliott D."/>
            <person name="Threadgold G."/>
            <person name="Harden G."/>
            <person name="Ware D."/>
            <person name="Begum S."/>
            <person name="Mortimore B."/>
            <person name="Mortimer B."/>
            <person name="Kerry G."/>
            <person name="Heath P."/>
            <person name="Phillimore B."/>
            <person name="Tracey A."/>
            <person name="Corby N."/>
            <person name="Dunn M."/>
            <person name="Johnson C."/>
            <person name="Wood J."/>
            <person name="Clark S."/>
            <person name="Pelan S."/>
            <person name="Griffiths G."/>
            <person name="Smith M."/>
            <person name="Glithero R."/>
            <person name="Howden P."/>
            <person name="Barker N."/>
            <person name="Lloyd C."/>
            <person name="Stevens C."/>
            <person name="Harley J."/>
            <person name="Holt K."/>
            <person name="Panagiotidis G."/>
            <person name="Lovell J."/>
            <person name="Beasley H."/>
            <person name="Henderson C."/>
            <person name="Gordon D."/>
            <person name="Auger K."/>
            <person name="Wright D."/>
            <person name="Collins J."/>
            <person name="Raisen C."/>
            <person name="Dyer L."/>
            <person name="Leung K."/>
            <person name="Robertson L."/>
            <person name="Ambridge K."/>
            <person name="Leongamornlert D."/>
            <person name="McGuire S."/>
            <person name="Gilderthorp R."/>
            <person name="Griffiths C."/>
            <person name="Manthravadi D."/>
            <person name="Nichol S."/>
            <person name="Barker G."/>
            <person name="Whitehead S."/>
            <person name="Kay M."/>
            <person name="Brown J."/>
            <person name="Murnane C."/>
            <person name="Gray E."/>
            <person name="Humphries M."/>
            <person name="Sycamore N."/>
            <person name="Barker D."/>
            <person name="Saunders D."/>
            <person name="Wallis J."/>
            <person name="Babbage A."/>
            <person name="Hammond S."/>
            <person name="Mashreghi-Mohammadi M."/>
            <person name="Barr L."/>
            <person name="Martin S."/>
            <person name="Wray P."/>
            <person name="Ellington A."/>
            <person name="Matthews N."/>
            <person name="Ellwood M."/>
            <person name="Woodmansey R."/>
            <person name="Clark G."/>
            <person name="Cooper J."/>
            <person name="Cooper J."/>
            <person name="Tromans A."/>
            <person name="Grafham D."/>
            <person name="Skuce C."/>
            <person name="Pandian R."/>
            <person name="Andrews R."/>
            <person name="Harrison E."/>
            <person name="Kimberley A."/>
            <person name="Garnett J."/>
            <person name="Fosker N."/>
            <person name="Hall R."/>
            <person name="Garner P."/>
            <person name="Kelly D."/>
            <person name="Bird C."/>
            <person name="Palmer S."/>
            <person name="Gehring I."/>
            <person name="Berger A."/>
            <person name="Dooley C.M."/>
            <person name="Ersan-Urun Z."/>
            <person name="Eser C."/>
            <person name="Geiger H."/>
            <person name="Geisler M."/>
            <person name="Karotki L."/>
            <person name="Kirn A."/>
            <person name="Konantz J."/>
            <person name="Konantz M."/>
            <person name="Oberlander M."/>
            <person name="Rudolph-Geiger S."/>
            <person name="Teucke M."/>
            <person name="Lanz C."/>
            <person name="Raddatz G."/>
            <person name="Osoegawa K."/>
            <person name="Zhu B."/>
            <person name="Rapp A."/>
            <person name="Widaa S."/>
            <person name="Langford C."/>
            <person name="Yang F."/>
            <person name="Schuster S.C."/>
            <person name="Carter N.P."/>
            <person name="Harrow J."/>
            <person name="Ning Z."/>
            <person name="Herrero J."/>
            <person name="Searle S.M."/>
            <person name="Enright A."/>
            <person name="Geisler R."/>
            <person name="Plasterk R.H."/>
            <person name="Lee C."/>
            <person name="Westerfield M."/>
            <person name="de Jong P.J."/>
            <person name="Zon L.I."/>
            <person name="Postlethwait J.H."/>
            <person name="Nusslein-Volhard C."/>
            <person name="Hubbard T.J."/>
            <person name="Roest Crollius H."/>
            <person name="Rogers J."/>
            <person name="Stemple D.L."/>
        </authorList>
    </citation>
    <scope>NUCLEOTIDE SEQUENCE [LARGE SCALE GENOMIC DNA]</scope>
    <source>
        <strain evidence="2">Tuebingen</strain>
    </source>
</reference>